<accession>A0A166KZA5</accession>
<dbReference type="Proteomes" id="UP000076532">
    <property type="component" value="Unassembled WGS sequence"/>
</dbReference>
<gene>
    <name evidence="1" type="ORF">FIBSPDRAFT_487583</name>
</gene>
<name>A0A166KZA5_9AGAM</name>
<keyword evidence="2" id="KW-1185">Reference proteome</keyword>
<organism evidence="1 2">
    <name type="scientific">Athelia psychrophila</name>
    <dbReference type="NCBI Taxonomy" id="1759441"/>
    <lineage>
        <taxon>Eukaryota</taxon>
        <taxon>Fungi</taxon>
        <taxon>Dikarya</taxon>
        <taxon>Basidiomycota</taxon>
        <taxon>Agaricomycotina</taxon>
        <taxon>Agaricomycetes</taxon>
        <taxon>Agaricomycetidae</taxon>
        <taxon>Atheliales</taxon>
        <taxon>Atheliaceae</taxon>
        <taxon>Athelia</taxon>
    </lineage>
</organism>
<protein>
    <submittedName>
        <fullName evidence="1">Uncharacterized protein</fullName>
    </submittedName>
</protein>
<dbReference type="AlphaFoldDB" id="A0A166KZA5"/>
<reference evidence="1 2" key="1">
    <citation type="journal article" date="2016" name="Mol. Biol. Evol.">
        <title>Comparative Genomics of Early-Diverging Mushroom-Forming Fungi Provides Insights into the Origins of Lignocellulose Decay Capabilities.</title>
        <authorList>
            <person name="Nagy L.G."/>
            <person name="Riley R."/>
            <person name="Tritt A."/>
            <person name="Adam C."/>
            <person name="Daum C."/>
            <person name="Floudas D."/>
            <person name="Sun H."/>
            <person name="Yadav J.S."/>
            <person name="Pangilinan J."/>
            <person name="Larsson K.H."/>
            <person name="Matsuura K."/>
            <person name="Barry K."/>
            <person name="Labutti K."/>
            <person name="Kuo R."/>
            <person name="Ohm R.A."/>
            <person name="Bhattacharya S.S."/>
            <person name="Shirouzu T."/>
            <person name="Yoshinaga Y."/>
            <person name="Martin F.M."/>
            <person name="Grigoriev I.V."/>
            <person name="Hibbett D.S."/>
        </authorList>
    </citation>
    <scope>NUCLEOTIDE SEQUENCE [LARGE SCALE GENOMIC DNA]</scope>
    <source>
        <strain evidence="1 2">CBS 109695</strain>
    </source>
</reference>
<dbReference type="EMBL" id="KV417540">
    <property type="protein sequence ID" value="KZP22406.1"/>
    <property type="molecule type" value="Genomic_DNA"/>
</dbReference>
<evidence type="ECO:0000313" key="1">
    <source>
        <dbReference type="EMBL" id="KZP22406.1"/>
    </source>
</evidence>
<sequence length="103" mass="11080">MHHCQLKFHSNHAIPPSTEYQIRCSVPFGSLEASQTSPKTPHYCIMQFVKSTVVAVLACVAIASAAATPDTESLEARECKPLLQSCKNNSPCCSKLCVLGLCA</sequence>
<proteinExistence type="predicted"/>
<evidence type="ECO:0000313" key="2">
    <source>
        <dbReference type="Proteomes" id="UP000076532"/>
    </source>
</evidence>